<evidence type="ECO:0000313" key="9">
    <source>
        <dbReference type="EMBL" id="CAH2220966.1"/>
    </source>
</evidence>
<evidence type="ECO:0000256" key="5">
    <source>
        <dbReference type="ARBA" id="ARBA00022729"/>
    </source>
</evidence>
<evidence type="ECO:0000256" key="4">
    <source>
        <dbReference type="ARBA" id="ARBA00022525"/>
    </source>
</evidence>
<comment type="function">
    <text evidence="8">Immune regulatory cytokine.</text>
</comment>
<evidence type="ECO:0000256" key="7">
    <source>
        <dbReference type="PIRSR" id="PIRSR620443-51"/>
    </source>
</evidence>
<comment type="similarity">
    <text evidence="2 8">Belongs to the IL-10 family.</text>
</comment>
<feature type="disulfide bond" evidence="7">
    <location>
        <begin position="75"/>
        <end position="127"/>
    </location>
</feature>
<dbReference type="InterPro" id="IPR020444">
    <property type="entry name" value="IL-24"/>
</dbReference>
<feature type="chain" id="PRO_5041773757" description="Interleukin family protein" evidence="8">
    <location>
        <begin position="23"/>
        <end position="173"/>
    </location>
</feature>
<name>A0AAD1R112_PELCU</name>
<protein>
    <recommendedName>
        <fullName evidence="8">Interleukin family protein</fullName>
    </recommendedName>
</protein>
<dbReference type="InterPro" id="IPR009079">
    <property type="entry name" value="4_helix_cytokine-like_core"/>
</dbReference>
<dbReference type="GO" id="GO:0005125">
    <property type="term" value="F:cytokine activity"/>
    <property type="evidence" value="ECO:0007669"/>
    <property type="project" value="UniProtKB-UniRule"/>
</dbReference>
<dbReference type="InterPro" id="IPR020443">
    <property type="entry name" value="IL-10/19/20/24/26"/>
</dbReference>
<keyword evidence="10" id="KW-1185">Reference proteome</keyword>
<accession>A0AAD1R112</accession>
<keyword evidence="3 8" id="KW-0202">Cytokine</keyword>
<sequence length="173" mass="20003">MFDYIALNLICCLLIKLPSTVASERKNLCPVFAEFYEFKRHFEAIKDVLHNEDLITDISLLKANTLNNIHASEHCCFLLKIGQFYLANVFPNVSDRSKTLQRHFSHLANSVLGLKIELKHCQSTMRCPCGMYSHQIVEDMKAEFYKLDMEAASLKAVGELNILFSWMERHFLI</sequence>
<keyword evidence="6" id="KW-1015">Disulfide bond</keyword>
<gene>
    <name evidence="9" type="ORF">PECUL_23A020393</name>
</gene>
<dbReference type="Pfam" id="PF00726">
    <property type="entry name" value="IL10"/>
    <property type="match status" value="1"/>
</dbReference>
<dbReference type="SUPFAM" id="SSF47266">
    <property type="entry name" value="4-helical cytokines"/>
    <property type="match status" value="1"/>
</dbReference>
<dbReference type="PANTHER" id="PTHR48482">
    <property type="entry name" value="INTERLEUKIN-19-RELATED"/>
    <property type="match status" value="1"/>
</dbReference>
<feature type="signal peptide" evidence="8">
    <location>
        <begin position="1"/>
        <end position="22"/>
    </location>
</feature>
<evidence type="ECO:0000256" key="6">
    <source>
        <dbReference type="PIRSR" id="PIRSR620443-50"/>
    </source>
</evidence>
<dbReference type="PANTHER" id="PTHR48482:SF3">
    <property type="entry name" value="INTERLEUKIN-19"/>
    <property type="match status" value="1"/>
</dbReference>
<dbReference type="SMART" id="SM00188">
    <property type="entry name" value="IL10"/>
    <property type="match status" value="1"/>
</dbReference>
<comment type="subcellular location">
    <subcellularLocation>
        <location evidence="1 8">Secreted</location>
    </subcellularLocation>
</comment>
<keyword evidence="4 8" id="KW-0964">Secreted</keyword>
<evidence type="ECO:0000256" key="2">
    <source>
        <dbReference type="ARBA" id="ARBA00008813"/>
    </source>
</evidence>
<evidence type="ECO:0000313" key="10">
    <source>
        <dbReference type="Proteomes" id="UP001295444"/>
    </source>
</evidence>
<feature type="disulfide bond" evidence="7">
    <location>
        <begin position="76"/>
        <end position="129"/>
    </location>
</feature>
<evidence type="ECO:0000256" key="1">
    <source>
        <dbReference type="ARBA" id="ARBA00004613"/>
    </source>
</evidence>
<feature type="disulfide bond" evidence="6">
    <location>
        <begin position="29"/>
        <end position="121"/>
    </location>
</feature>
<dbReference type="EMBL" id="OW240912">
    <property type="protein sequence ID" value="CAH2220966.1"/>
    <property type="molecule type" value="Genomic_DNA"/>
</dbReference>
<keyword evidence="5 8" id="KW-0732">Signal</keyword>
<dbReference type="GO" id="GO:0005615">
    <property type="term" value="C:extracellular space"/>
    <property type="evidence" value="ECO:0007669"/>
    <property type="project" value="UniProtKB-UniRule"/>
</dbReference>
<feature type="disulfide bond" evidence="6">
    <location>
        <begin position="75"/>
        <end position="129"/>
    </location>
</feature>
<organism evidence="9 10">
    <name type="scientific">Pelobates cultripes</name>
    <name type="common">Western spadefoot toad</name>
    <dbReference type="NCBI Taxonomy" id="61616"/>
    <lineage>
        <taxon>Eukaryota</taxon>
        <taxon>Metazoa</taxon>
        <taxon>Chordata</taxon>
        <taxon>Craniata</taxon>
        <taxon>Vertebrata</taxon>
        <taxon>Euteleostomi</taxon>
        <taxon>Amphibia</taxon>
        <taxon>Batrachia</taxon>
        <taxon>Anura</taxon>
        <taxon>Pelobatoidea</taxon>
        <taxon>Pelobatidae</taxon>
        <taxon>Pelobates</taxon>
    </lineage>
</organism>
<evidence type="ECO:0000256" key="8">
    <source>
        <dbReference type="RuleBase" id="RU368043"/>
    </source>
</evidence>
<dbReference type="Proteomes" id="UP001295444">
    <property type="component" value="Chromosome 01"/>
</dbReference>
<dbReference type="PRINTS" id="PR01937">
    <property type="entry name" value="INTRLEUKIN24"/>
</dbReference>
<dbReference type="AlphaFoldDB" id="A0AAD1R112"/>
<proteinExistence type="inferred from homology"/>
<dbReference type="Gene3D" id="1.20.1250.10">
    <property type="match status" value="1"/>
</dbReference>
<reference evidence="9" key="1">
    <citation type="submission" date="2022-03" db="EMBL/GenBank/DDBJ databases">
        <authorList>
            <person name="Alioto T."/>
            <person name="Alioto T."/>
            <person name="Gomez Garrido J."/>
        </authorList>
    </citation>
    <scope>NUCLEOTIDE SEQUENCE</scope>
</reference>
<evidence type="ECO:0000256" key="3">
    <source>
        <dbReference type="ARBA" id="ARBA00022514"/>
    </source>
</evidence>